<reference evidence="1" key="1">
    <citation type="submission" date="2022-08" db="EMBL/GenBank/DDBJ databases">
        <authorList>
            <person name="Kallberg Y."/>
            <person name="Tangrot J."/>
            <person name="Rosling A."/>
        </authorList>
    </citation>
    <scope>NUCLEOTIDE SEQUENCE</scope>
    <source>
        <strain evidence="1">Wild A</strain>
    </source>
</reference>
<dbReference type="AlphaFoldDB" id="A0A9W4T0P6"/>
<protein>
    <submittedName>
        <fullName evidence="1">4498_t:CDS:1</fullName>
    </submittedName>
</protein>
<keyword evidence="2" id="KW-1185">Reference proteome</keyword>
<dbReference type="OrthoDB" id="2379882at2759"/>
<accession>A0A9W4T0P6</accession>
<dbReference type="EMBL" id="CAMKVN010005298">
    <property type="protein sequence ID" value="CAI2188609.1"/>
    <property type="molecule type" value="Genomic_DNA"/>
</dbReference>
<evidence type="ECO:0000313" key="2">
    <source>
        <dbReference type="Proteomes" id="UP001153678"/>
    </source>
</evidence>
<gene>
    <name evidence="1" type="ORF">FWILDA_LOCUS13665</name>
</gene>
<organism evidence="1 2">
    <name type="scientific">Funneliformis geosporum</name>
    <dbReference type="NCBI Taxonomy" id="1117311"/>
    <lineage>
        <taxon>Eukaryota</taxon>
        <taxon>Fungi</taxon>
        <taxon>Fungi incertae sedis</taxon>
        <taxon>Mucoromycota</taxon>
        <taxon>Glomeromycotina</taxon>
        <taxon>Glomeromycetes</taxon>
        <taxon>Glomerales</taxon>
        <taxon>Glomeraceae</taxon>
        <taxon>Funneliformis</taxon>
    </lineage>
</organism>
<evidence type="ECO:0000313" key="1">
    <source>
        <dbReference type="EMBL" id="CAI2188609.1"/>
    </source>
</evidence>
<sequence length="487" mass="55338">ATEWSICEFLDECDEKNFKRKLDVYTQSLENIIKRDKKHDKARLLLDRYKRQIQIGEKPDKKEARKWKDKQSKEVGGTSINIYQPNFLDDLAILYDKLISGINTARENKMNCLTPLCWGIVDLRAENISPCPNHPRAKEFLSDTEVGRLHQLAKKIVNEESRLNPSAMALIEALQYGTFSLKKLSKKKRARGILGICSLLKIKSNVDIYDKDTQHVGECMDSFDSWVRIYGGSSHIERTVDMHLVGPFSKVPGVKFIYGESHSDADRNEKSSRCQSDQPGKACDFIFLENGHEIGIGENTGPTHKDHYKKSVTDFVDVIKVARAQHISFQTKCIEESGCSPLPSNIQNALILVSIPFFHVIGMKIRFYILIQINGDLYVMWEWSSQDLPKKEGDIIAAVALTTKQVWGTEQIAGFSVLNLWDDHTGTTGAPNLTVGYIWDKNLITKKQENGKNPKNYLIDIMGQESMSYRIKKVIFAEEEDLQKGSS</sequence>
<feature type="non-terminal residue" evidence="1">
    <location>
        <position position="487"/>
    </location>
</feature>
<name>A0A9W4T0P6_9GLOM</name>
<comment type="caution">
    <text evidence="1">The sequence shown here is derived from an EMBL/GenBank/DDBJ whole genome shotgun (WGS) entry which is preliminary data.</text>
</comment>
<proteinExistence type="predicted"/>
<dbReference type="Proteomes" id="UP001153678">
    <property type="component" value="Unassembled WGS sequence"/>
</dbReference>